<dbReference type="VEuPathDB" id="CryptoDB:CMU_034230"/>
<proteinExistence type="predicted"/>
<dbReference type="AlphaFoldDB" id="B6AFP6"/>
<dbReference type="GeneID" id="6996584"/>
<dbReference type="EMBL" id="DS989731">
    <property type="protein sequence ID" value="EEA07037.1"/>
    <property type="molecule type" value="Genomic_DNA"/>
</dbReference>
<organism evidence="2 3">
    <name type="scientific">Cryptosporidium muris (strain RN66)</name>
    <dbReference type="NCBI Taxonomy" id="441375"/>
    <lineage>
        <taxon>Eukaryota</taxon>
        <taxon>Sar</taxon>
        <taxon>Alveolata</taxon>
        <taxon>Apicomplexa</taxon>
        <taxon>Conoidasida</taxon>
        <taxon>Coccidia</taxon>
        <taxon>Eucoccidiorida</taxon>
        <taxon>Eimeriorina</taxon>
        <taxon>Cryptosporidiidae</taxon>
        <taxon>Cryptosporidium</taxon>
    </lineage>
</organism>
<sequence length="393" mass="46223">MYIFKNIYPFGLLNICLLEIIWRSYIFENKYECKNITVGSGFHLLYVLNKQNQDFWYKMIENEEVFNCFLYISLSLYNENMQFNSTDKSSEWIMLFFRRLFCLKPDIFCKLYHLEIEEYLSDNCDIFLVYLTLLNPYIQLNLENSGQNDISNISLTPELRRLQNILLCISLSLYDLQILLLAIWEELEANLETVFTNNKADENNMSVCMMKSKNVLDVIQQEILLGASQIIQYINKIIDSKNFDLIFENSESHHFSKWLFLTRSLFIYIPDNYNMKKLFLEQCVLTLNKMLQIRKLILSLRNDENRNKGEQCWINISANVSLESLVHIITITCENCTRNQNLLRKLGGIPLLLQCINITDANHPFLKEAAILSIKVSSSDNALNKKELQLYSV</sequence>
<keyword evidence="3" id="KW-1185">Reference proteome</keyword>
<dbReference type="OrthoDB" id="341215at2759"/>
<name>B6AFP6_CRYMR</name>
<dbReference type="Proteomes" id="UP000001460">
    <property type="component" value="Unassembled WGS sequence"/>
</dbReference>
<feature type="domain" description="Ataxin-10" evidence="1">
    <location>
        <begin position="324"/>
        <end position="388"/>
    </location>
</feature>
<dbReference type="RefSeq" id="XP_002141386.1">
    <property type="nucleotide sequence ID" value="XM_002141350.1"/>
</dbReference>
<gene>
    <name evidence="2" type="ORF">CMU_034230</name>
</gene>
<accession>B6AFP6</accession>
<dbReference type="InterPro" id="IPR019156">
    <property type="entry name" value="Ataxin-10_domain"/>
</dbReference>
<dbReference type="Pfam" id="PF09759">
    <property type="entry name" value="Atx10homo_assoc"/>
    <property type="match status" value="1"/>
</dbReference>
<evidence type="ECO:0000313" key="2">
    <source>
        <dbReference type="EMBL" id="EEA07037.1"/>
    </source>
</evidence>
<protein>
    <recommendedName>
        <fullName evidence="1">Ataxin-10 domain-containing protein</fullName>
    </recommendedName>
</protein>
<reference evidence="2" key="1">
    <citation type="submission" date="2008-06" db="EMBL/GenBank/DDBJ databases">
        <authorList>
            <person name="Lorenzi H."/>
            <person name="Inman J."/>
            <person name="Miller J."/>
            <person name="Schobel S."/>
            <person name="Amedeo P."/>
            <person name="Caler E.V."/>
            <person name="da Silva J."/>
        </authorList>
    </citation>
    <scope>NUCLEOTIDE SEQUENCE [LARGE SCALE GENOMIC DNA]</scope>
    <source>
        <strain evidence="2">RN66</strain>
    </source>
</reference>
<evidence type="ECO:0000259" key="1">
    <source>
        <dbReference type="Pfam" id="PF09759"/>
    </source>
</evidence>
<evidence type="ECO:0000313" key="3">
    <source>
        <dbReference type="Proteomes" id="UP000001460"/>
    </source>
</evidence>
<dbReference type="OMA" id="WINISAN"/>